<dbReference type="AlphaFoldDB" id="A0A167PPY2"/>
<evidence type="ECO:0000256" key="1">
    <source>
        <dbReference type="SAM" id="Coils"/>
    </source>
</evidence>
<feature type="coiled-coil region" evidence="1">
    <location>
        <begin position="99"/>
        <end position="126"/>
    </location>
</feature>
<dbReference type="Proteomes" id="UP000076738">
    <property type="component" value="Unassembled WGS sequence"/>
</dbReference>
<keyword evidence="3" id="KW-1185">Reference proteome</keyword>
<reference evidence="2 3" key="1">
    <citation type="journal article" date="2016" name="Mol. Biol. Evol.">
        <title>Comparative Genomics of Early-Diverging Mushroom-Forming Fungi Provides Insights into the Origins of Lignocellulose Decay Capabilities.</title>
        <authorList>
            <person name="Nagy L.G."/>
            <person name="Riley R."/>
            <person name="Tritt A."/>
            <person name="Adam C."/>
            <person name="Daum C."/>
            <person name="Floudas D."/>
            <person name="Sun H."/>
            <person name="Yadav J.S."/>
            <person name="Pangilinan J."/>
            <person name="Larsson K.H."/>
            <person name="Matsuura K."/>
            <person name="Barry K."/>
            <person name="Labutti K."/>
            <person name="Kuo R."/>
            <person name="Ohm R.A."/>
            <person name="Bhattacharya S.S."/>
            <person name="Shirouzu T."/>
            <person name="Yoshinaga Y."/>
            <person name="Martin F.M."/>
            <person name="Grigoriev I.V."/>
            <person name="Hibbett D.S."/>
        </authorList>
    </citation>
    <scope>NUCLEOTIDE SEQUENCE [LARGE SCALE GENOMIC DNA]</scope>
    <source>
        <strain evidence="2 3">TUFC12733</strain>
    </source>
</reference>
<keyword evidence="1" id="KW-0175">Coiled coil</keyword>
<gene>
    <name evidence="2" type="ORF">CALVIDRAFT_561433</name>
</gene>
<protein>
    <submittedName>
        <fullName evidence="2">Uncharacterized protein</fullName>
    </submittedName>
</protein>
<accession>A0A167PPY2</accession>
<organism evidence="2 3">
    <name type="scientific">Calocera viscosa (strain TUFC12733)</name>
    <dbReference type="NCBI Taxonomy" id="1330018"/>
    <lineage>
        <taxon>Eukaryota</taxon>
        <taxon>Fungi</taxon>
        <taxon>Dikarya</taxon>
        <taxon>Basidiomycota</taxon>
        <taxon>Agaricomycotina</taxon>
        <taxon>Dacrymycetes</taxon>
        <taxon>Dacrymycetales</taxon>
        <taxon>Dacrymycetaceae</taxon>
        <taxon>Calocera</taxon>
    </lineage>
</organism>
<dbReference type="EMBL" id="KV417273">
    <property type="protein sequence ID" value="KZO99016.1"/>
    <property type="molecule type" value="Genomic_DNA"/>
</dbReference>
<proteinExistence type="predicted"/>
<evidence type="ECO:0000313" key="3">
    <source>
        <dbReference type="Proteomes" id="UP000076738"/>
    </source>
</evidence>
<name>A0A167PPY2_CALVF</name>
<sequence>MFFTPDMIEAVGHDWYIVKCRNYVQKISIPSAEKDSRMVLMQEMHELGLCIDNHIDALPKDLSEPYEILYYRYKDEDPEIRNGGHIAYKNMFSDIGWQARKMRERLEEMKESIDEAKLVNVKKRAKEMVKLSEMAIMMTTLSAKRGKDEGMD</sequence>
<evidence type="ECO:0000313" key="2">
    <source>
        <dbReference type="EMBL" id="KZO99016.1"/>
    </source>
</evidence>